<evidence type="ECO:0000313" key="3">
    <source>
        <dbReference type="Proteomes" id="UP001219525"/>
    </source>
</evidence>
<feature type="compositionally biased region" description="Polar residues" evidence="1">
    <location>
        <begin position="282"/>
        <end position="298"/>
    </location>
</feature>
<keyword evidence="3" id="KW-1185">Reference proteome</keyword>
<dbReference type="AlphaFoldDB" id="A0AAD6V662"/>
<comment type="caution">
    <text evidence="2">The sequence shown here is derived from an EMBL/GenBank/DDBJ whole genome shotgun (WGS) entry which is preliminary data.</text>
</comment>
<proteinExistence type="predicted"/>
<protein>
    <submittedName>
        <fullName evidence="2">Uncharacterized protein</fullName>
    </submittedName>
</protein>
<dbReference type="Proteomes" id="UP001219525">
    <property type="component" value="Unassembled WGS sequence"/>
</dbReference>
<organism evidence="2 3">
    <name type="scientific">Mycena pura</name>
    <dbReference type="NCBI Taxonomy" id="153505"/>
    <lineage>
        <taxon>Eukaryota</taxon>
        <taxon>Fungi</taxon>
        <taxon>Dikarya</taxon>
        <taxon>Basidiomycota</taxon>
        <taxon>Agaricomycotina</taxon>
        <taxon>Agaricomycetes</taxon>
        <taxon>Agaricomycetidae</taxon>
        <taxon>Agaricales</taxon>
        <taxon>Marasmiineae</taxon>
        <taxon>Mycenaceae</taxon>
        <taxon>Mycena</taxon>
    </lineage>
</organism>
<gene>
    <name evidence="2" type="ORF">GGX14DRAFT_659579</name>
</gene>
<reference evidence="2" key="1">
    <citation type="submission" date="2023-03" db="EMBL/GenBank/DDBJ databases">
        <title>Massive genome expansion in bonnet fungi (Mycena s.s.) driven by repeated elements and novel gene families across ecological guilds.</title>
        <authorList>
            <consortium name="Lawrence Berkeley National Laboratory"/>
            <person name="Harder C.B."/>
            <person name="Miyauchi S."/>
            <person name="Viragh M."/>
            <person name="Kuo A."/>
            <person name="Thoen E."/>
            <person name="Andreopoulos B."/>
            <person name="Lu D."/>
            <person name="Skrede I."/>
            <person name="Drula E."/>
            <person name="Henrissat B."/>
            <person name="Morin E."/>
            <person name="Kohler A."/>
            <person name="Barry K."/>
            <person name="LaButti K."/>
            <person name="Morin E."/>
            <person name="Salamov A."/>
            <person name="Lipzen A."/>
            <person name="Mereny Z."/>
            <person name="Hegedus B."/>
            <person name="Baldrian P."/>
            <person name="Stursova M."/>
            <person name="Weitz H."/>
            <person name="Taylor A."/>
            <person name="Grigoriev I.V."/>
            <person name="Nagy L.G."/>
            <person name="Martin F."/>
            <person name="Kauserud H."/>
        </authorList>
    </citation>
    <scope>NUCLEOTIDE SEQUENCE</scope>
    <source>
        <strain evidence="2">9144</strain>
    </source>
</reference>
<feature type="region of interest" description="Disordered" evidence="1">
    <location>
        <begin position="280"/>
        <end position="306"/>
    </location>
</feature>
<evidence type="ECO:0000256" key="1">
    <source>
        <dbReference type="SAM" id="MobiDB-lite"/>
    </source>
</evidence>
<evidence type="ECO:0000313" key="2">
    <source>
        <dbReference type="EMBL" id="KAJ7200841.1"/>
    </source>
</evidence>
<sequence>MRGFPNCLKKYHSTNLAPITSKRHFVRGPRRSEPKTCYYSRQLTHHLAPNASPRLPYLPLSLRLAITSNKLRGLVGPGPRPSQSPPDARAPRVYPEDWISGGAYDSAYGARTDDFQDFFMVRYCQWVVRYWVTTLIHGLTTPALAFSRLVPVHDDARGGRPECEATQERTSPVPALAINTISRSTSSGNVATNAAAIAPPIWPVQARGRFRRLPFVESIVTSEMLRVRASGPPVIRGSAHQKTAETRRKRYASDSVQLYTTMTHVGDPSPPPIRVLTVRGTGRQNGKRSASSSIQGTHNPLAPPASSSRLRAMLVAVFRRELPPGSEYVGPNTLAEVVEEQGARHDAVWTHSDTVGLAMLLFFEARPTPESVLCICEGSTSVTISSDVARSIKTFATAHNWLREGGESNRGWVSVDIISLESSSAAKGDLLIIIVSTFAHLTIICAATRATALGFHTMALTIRSSMKPRLPCQRKHAHGTQFQHHDRCLNGGRNNQECRPPVFAPFATVAIWRYCSQQTGPRSQRHCWGKRGTKFGAGSVLRFVNGIYKQLWAFNLPYAAGRAWRPSGARVKRYNRQRRGRGPGRIYETALTAIAR</sequence>
<name>A0AAD6V662_9AGAR</name>
<accession>A0AAD6V662</accession>
<dbReference type="EMBL" id="JARJCW010000061">
    <property type="protein sequence ID" value="KAJ7200841.1"/>
    <property type="molecule type" value="Genomic_DNA"/>
</dbReference>